<feature type="compositionally biased region" description="Low complexity" evidence="1">
    <location>
        <begin position="675"/>
        <end position="685"/>
    </location>
</feature>
<gene>
    <name evidence="2" type="ORF">ARMOST_15918</name>
</gene>
<feature type="region of interest" description="Disordered" evidence="1">
    <location>
        <begin position="1"/>
        <end position="54"/>
    </location>
</feature>
<feature type="region of interest" description="Disordered" evidence="1">
    <location>
        <begin position="404"/>
        <end position="529"/>
    </location>
</feature>
<feature type="compositionally biased region" description="Pro residues" evidence="1">
    <location>
        <begin position="466"/>
        <end position="475"/>
    </location>
</feature>
<feature type="compositionally biased region" description="Low complexity" evidence="1">
    <location>
        <begin position="510"/>
        <end position="524"/>
    </location>
</feature>
<dbReference type="STRING" id="47428.A0A284RUQ2"/>
<protein>
    <submittedName>
        <fullName evidence="2">Uncharacterized protein</fullName>
    </submittedName>
</protein>
<evidence type="ECO:0000256" key="1">
    <source>
        <dbReference type="SAM" id="MobiDB-lite"/>
    </source>
</evidence>
<feature type="region of interest" description="Disordered" evidence="1">
    <location>
        <begin position="710"/>
        <end position="749"/>
    </location>
</feature>
<feature type="region of interest" description="Disordered" evidence="1">
    <location>
        <begin position="656"/>
        <end position="685"/>
    </location>
</feature>
<feature type="compositionally biased region" description="Low complexity" evidence="1">
    <location>
        <begin position="11"/>
        <end position="23"/>
    </location>
</feature>
<sequence length="945" mass="102620">MARKKSKAAKAAKAAVSSTSSPTSLPPSPTISDVSTTSTPQPVKNIVSSRRNKGWTNPEQFDLLSDRIPSYQQHSADGTLPAFKAELMGTWQTRWPERQGRYFLDRAGKVQKVPDHLFGVMDSPEDAPFPKMVGGILTLGPNHCLDGCDFADPKDEGDEDMNGESSREADPEVEGVCVVLGLALDERRKQLSNWYGNNKPGRRIRKGGALSTWSLLNNRVPQLVHKYSNMYYTERVLPCVIAEAEAHGVARNELLLVKEMTAHAWANEMEEIKKSVMDAIEKDRELIDAMKEGTLEANLSDADKITIIESLQYELASVFEHVHRFIGWGFLVVGGGHDPWTRKVRTTAYNFCCKGVNGKDFVTSFNENAVAGYIPGTIPGDCCSFSEYFGVPFMHHIKKIRRETMAASGPKKTASESPPPPDSDPVTLDEDSSLPSEQPPPDQNTTQSGAGLSQIQPPRDSSSAPPLVPHPPPFKEQPLPQVSVENSTSATVPLPSAPLPHEQPLPDVPASSTSISAPAASVSSWGDNNKSTGVDISRAADQSSTHLDDLDDAGMLDLVDNIFGTLPPRPDLSLPGVYPFSNNLPSSLQTLNLEEFDTTALDGLDWTQIDWSTFLPPADSDANGVISTTSNPVMLPAAPSSSTDGVIFASPSMTLPAAPSPSNEGATVSPRMGPSNSSTSSSTDDLVTTATISPIVSNISSFDPPMVSSTTSTTLPIPSSTSASGVGPFPDVSNLQCPSRQRKPAGPKEVTTLSVAEKEHGPPRWISEIALLMNDGALGPEWADLLDKWKQLELDMWSSASDPVGKLTVSKRRLQPLTQWLDGVRGFNLPPAVKDYSQFATNMVDWWNQLNPSWRRSLTRGLPRPDYTSKSLLSLQKGGQHRLVTVILGLYWWRHGHQSLEDTWLGMVNDVAKTIDVILRPERKRGQKCPSDGGEGNTSSKRTKV</sequence>
<evidence type="ECO:0000313" key="3">
    <source>
        <dbReference type="Proteomes" id="UP000219338"/>
    </source>
</evidence>
<feature type="region of interest" description="Disordered" evidence="1">
    <location>
        <begin position="922"/>
        <end position="945"/>
    </location>
</feature>
<feature type="compositionally biased region" description="Basic residues" evidence="1">
    <location>
        <begin position="1"/>
        <end position="10"/>
    </location>
</feature>
<name>A0A284RUQ2_ARMOS</name>
<dbReference type="OMA" id="WANEMEE"/>
<proteinExistence type="predicted"/>
<dbReference type="OrthoDB" id="2803783at2759"/>
<dbReference type="AlphaFoldDB" id="A0A284RUQ2"/>
<feature type="compositionally biased region" description="Polar residues" evidence="1">
    <location>
        <begin position="443"/>
        <end position="464"/>
    </location>
</feature>
<evidence type="ECO:0000313" key="2">
    <source>
        <dbReference type="EMBL" id="SJL12491.1"/>
    </source>
</evidence>
<feature type="compositionally biased region" description="Low complexity" evidence="1">
    <location>
        <begin position="710"/>
        <end position="724"/>
    </location>
</feature>
<dbReference type="Proteomes" id="UP000219338">
    <property type="component" value="Unassembled WGS sequence"/>
</dbReference>
<feature type="compositionally biased region" description="Pro residues" evidence="1">
    <location>
        <begin position="495"/>
        <end position="507"/>
    </location>
</feature>
<reference evidence="3" key="1">
    <citation type="journal article" date="2017" name="Nat. Ecol. Evol.">
        <title>Genome expansion and lineage-specific genetic innovations in the forest pathogenic fungi Armillaria.</title>
        <authorList>
            <person name="Sipos G."/>
            <person name="Prasanna A.N."/>
            <person name="Walter M.C."/>
            <person name="O'Connor E."/>
            <person name="Balint B."/>
            <person name="Krizsan K."/>
            <person name="Kiss B."/>
            <person name="Hess J."/>
            <person name="Varga T."/>
            <person name="Slot J."/>
            <person name="Riley R."/>
            <person name="Boka B."/>
            <person name="Rigling D."/>
            <person name="Barry K."/>
            <person name="Lee J."/>
            <person name="Mihaltcheva S."/>
            <person name="LaButti K."/>
            <person name="Lipzen A."/>
            <person name="Waldron R."/>
            <person name="Moloney N.M."/>
            <person name="Sperisen C."/>
            <person name="Kredics L."/>
            <person name="Vagvoelgyi C."/>
            <person name="Patrignani A."/>
            <person name="Fitzpatrick D."/>
            <person name="Nagy I."/>
            <person name="Doyle S."/>
            <person name="Anderson J.B."/>
            <person name="Grigoriev I.V."/>
            <person name="Gueldener U."/>
            <person name="Muensterkoetter M."/>
            <person name="Nagy L.G."/>
        </authorList>
    </citation>
    <scope>NUCLEOTIDE SEQUENCE [LARGE SCALE GENOMIC DNA]</scope>
    <source>
        <strain evidence="3">C18/9</strain>
    </source>
</reference>
<organism evidence="2 3">
    <name type="scientific">Armillaria ostoyae</name>
    <name type="common">Armillaria root rot fungus</name>
    <dbReference type="NCBI Taxonomy" id="47428"/>
    <lineage>
        <taxon>Eukaryota</taxon>
        <taxon>Fungi</taxon>
        <taxon>Dikarya</taxon>
        <taxon>Basidiomycota</taxon>
        <taxon>Agaricomycotina</taxon>
        <taxon>Agaricomycetes</taxon>
        <taxon>Agaricomycetidae</taxon>
        <taxon>Agaricales</taxon>
        <taxon>Marasmiineae</taxon>
        <taxon>Physalacriaceae</taxon>
        <taxon>Armillaria</taxon>
    </lineage>
</organism>
<dbReference type="EMBL" id="FUEG01000017">
    <property type="protein sequence ID" value="SJL12491.1"/>
    <property type="molecule type" value="Genomic_DNA"/>
</dbReference>
<accession>A0A284RUQ2</accession>
<feature type="compositionally biased region" description="Polar residues" evidence="1">
    <location>
        <begin position="31"/>
        <end position="54"/>
    </location>
</feature>
<keyword evidence="3" id="KW-1185">Reference proteome</keyword>